<dbReference type="OrthoDB" id="515493at2759"/>
<gene>
    <name evidence="7" type="ORF">HS088_TW21G01155</name>
</gene>
<dbReference type="AlphaFoldDB" id="A0A7J7C4G2"/>
<evidence type="ECO:0000256" key="3">
    <source>
        <dbReference type="ARBA" id="ARBA00023163"/>
    </source>
</evidence>
<dbReference type="GO" id="GO:0005634">
    <property type="term" value="C:nucleus"/>
    <property type="evidence" value="ECO:0007669"/>
    <property type="project" value="UniProtKB-SubCell"/>
</dbReference>
<evidence type="ECO:0000256" key="1">
    <source>
        <dbReference type="ARBA" id="ARBA00004123"/>
    </source>
</evidence>
<keyword evidence="8" id="KW-1185">Reference proteome</keyword>
<dbReference type="SMART" id="SM00353">
    <property type="entry name" value="HLH"/>
    <property type="match status" value="1"/>
</dbReference>
<dbReference type="Pfam" id="PF00010">
    <property type="entry name" value="HLH"/>
    <property type="match status" value="1"/>
</dbReference>
<dbReference type="GO" id="GO:0046983">
    <property type="term" value="F:protein dimerization activity"/>
    <property type="evidence" value="ECO:0007669"/>
    <property type="project" value="InterPro"/>
</dbReference>
<sequence length="231" mass="25719">MASPENSNWVLDYGLIEDIPVPGGDLPSLDLPGSLWSSHSFTPPSGEFDEAFGNLDDLKEIGFRKRVRCSSSSSKACREKMRRDRLNDRFMELGLILDSGRPPKVDKSIILADAVRVVTQLQSEAVKLKESIESLREKINEQKAEKNELRDEKQRLKTEKENLELHVKALSSQPGFLPHSPAIPAPFPAPSQVICNKLVPFVGYPGIPIWQFMPPATVDTSQDHALRPPVA</sequence>
<name>A0A7J7C4G2_TRIWF</name>
<dbReference type="PROSITE" id="PS50888">
    <property type="entry name" value="BHLH"/>
    <property type="match status" value="1"/>
</dbReference>
<dbReference type="GO" id="GO:0003700">
    <property type="term" value="F:DNA-binding transcription factor activity"/>
    <property type="evidence" value="ECO:0007669"/>
    <property type="project" value="InterPro"/>
</dbReference>
<protein>
    <recommendedName>
        <fullName evidence="6">BHLH domain-containing protein</fullName>
    </recommendedName>
</protein>
<dbReference type="Gene3D" id="4.10.280.10">
    <property type="entry name" value="Helix-loop-helix DNA-binding domain"/>
    <property type="match status" value="1"/>
</dbReference>
<keyword evidence="3" id="KW-0804">Transcription</keyword>
<evidence type="ECO:0000256" key="4">
    <source>
        <dbReference type="ARBA" id="ARBA00023242"/>
    </source>
</evidence>
<keyword evidence="4" id="KW-0539">Nucleus</keyword>
<evidence type="ECO:0000256" key="2">
    <source>
        <dbReference type="ARBA" id="ARBA00023015"/>
    </source>
</evidence>
<dbReference type="SUPFAM" id="SSF47459">
    <property type="entry name" value="HLH, helix-loop-helix DNA-binding domain"/>
    <property type="match status" value="1"/>
</dbReference>
<comment type="caution">
    <text evidence="7">The sequence shown here is derived from an EMBL/GenBank/DDBJ whole genome shotgun (WGS) entry which is preliminary data.</text>
</comment>
<proteinExistence type="predicted"/>
<accession>A0A7J7C4G2</accession>
<keyword evidence="5" id="KW-0175">Coiled coil</keyword>
<dbReference type="PANTHER" id="PTHR46133">
    <property type="entry name" value="BHLH TRANSCRIPTION FACTOR"/>
    <property type="match status" value="1"/>
</dbReference>
<comment type="subcellular location">
    <subcellularLocation>
        <location evidence="1">Nucleus</location>
    </subcellularLocation>
</comment>
<dbReference type="EMBL" id="JAAARO010000021">
    <property type="protein sequence ID" value="KAF5728998.1"/>
    <property type="molecule type" value="Genomic_DNA"/>
</dbReference>
<reference evidence="7 8" key="1">
    <citation type="journal article" date="2020" name="Nat. Commun.">
        <title>Genome of Tripterygium wilfordii and identification of cytochrome P450 involved in triptolide biosynthesis.</title>
        <authorList>
            <person name="Tu L."/>
            <person name="Su P."/>
            <person name="Zhang Z."/>
            <person name="Gao L."/>
            <person name="Wang J."/>
            <person name="Hu T."/>
            <person name="Zhou J."/>
            <person name="Zhang Y."/>
            <person name="Zhao Y."/>
            <person name="Liu Y."/>
            <person name="Song Y."/>
            <person name="Tong Y."/>
            <person name="Lu Y."/>
            <person name="Yang J."/>
            <person name="Xu C."/>
            <person name="Jia M."/>
            <person name="Peters R.J."/>
            <person name="Huang L."/>
            <person name="Gao W."/>
        </authorList>
    </citation>
    <scope>NUCLEOTIDE SEQUENCE [LARGE SCALE GENOMIC DNA]</scope>
    <source>
        <strain evidence="8">cv. XIE 37</strain>
        <tissue evidence="7">Leaf</tissue>
    </source>
</reference>
<feature type="domain" description="BHLH" evidence="6">
    <location>
        <begin position="70"/>
        <end position="121"/>
    </location>
</feature>
<evidence type="ECO:0000313" key="8">
    <source>
        <dbReference type="Proteomes" id="UP000593562"/>
    </source>
</evidence>
<evidence type="ECO:0000259" key="6">
    <source>
        <dbReference type="PROSITE" id="PS50888"/>
    </source>
</evidence>
<dbReference type="InterPro" id="IPR036638">
    <property type="entry name" value="HLH_DNA-bd_sf"/>
</dbReference>
<keyword evidence="2" id="KW-0805">Transcription regulation</keyword>
<feature type="coiled-coil region" evidence="5">
    <location>
        <begin position="118"/>
        <end position="173"/>
    </location>
</feature>
<evidence type="ECO:0000313" key="7">
    <source>
        <dbReference type="EMBL" id="KAF5728998.1"/>
    </source>
</evidence>
<dbReference type="InterPro" id="IPR044818">
    <property type="entry name" value="ILR3-like"/>
</dbReference>
<dbReference type="PANTHER" id="PTHR46133:SF23">
    <property type="entry name" value="TRANSCRIPTION FACTOR ILR3-LIKE"/>
    <property type="match status" value="1"/>
</dbReference>
<evidence type="ECO:0000256" key="5">
    <source>
        <dbReference type="SAM" id="Coils"/>
    </source>
</evidence>
<organism evidence="7 8">
    <name type="scientific">Tripterygium wilfordii</name>
    <name type="common">Thunder God vine</name>
    <dbReference type="NCBI Taxonomy" id="458696"/>
    <lineage>
        <taxon>Eukaryota</taxon>
        <taxon>Viridiplantae</taxon>
        <taxon>Streptophyta</taxon>
        <taxon>Embryophyta</taxon>
        <taxon>Tracheophyta</taxon>
        <taxon>Spermatophyta</taxon>
        <taxon>Magnoliopsida</taxon>
        <taxon>eudicotyledons</taxon>
        <taxon>Gunneridae</taxon>
        <taxon>Pentapetalae</taxon>
        <taxon>rosids</taxon>
        <taxon>fabids</taxon>
        <taxon>Celastrales</taxon>
        <taxon>Celastraceae</taxon>
        <taxon>Tripterygium</taxon>
    </lineage>
</organism>
<dbReference type="InParanoid" id="A0A7J7C4G2"/>
<dbReference type="GO" id="GO:0006879">
    <property type="term" value="P:intracellular iron ion homeostasis"/>
    <property type="evidence" value="ECO:0007669"/>
    <property type="project" value="InterPro"/>
</dbReference>
<dbReference type="InterPro" id="IPR011598">
    <property type="entry name" value="bHLH_dom"/>
</dbReference>
<dbReference type="CDD" id="cd11446">
    <property type="entry name" value="bHLH_AtILR3_like"/>
    <property type="match status" value="1"/>
</dbReference>
<dbReference type="Proteomes" id="UP000593562">
    <property type="component" value="Unassembled WGS sequence"/>
</dbReference>